<feature type="compositionally biased region" description="Polar residues" evidence="1">
    <location>
        <begin position="40"/>
        <end position="54"/>
    </location>
</feature>
<comment type="caution">
    <text evidence="2">The sequence shown here is derived from an EMBL/GenBank/DDBJ whole genome shotgun (WGS) entry which is preliminary data.</text>
</comment>
<sequence>MGASLSSWRRGFGSGKGKKDSGDKQKMRYFLRSHAKFTLHPTTPQDSPTANPPGSSCGEEEMVEPVFVRQRVDIEALIQRAEEDALRNANVAEDLGIHILGSYSQPASHTSSTCTAESQPQTIRSPLNHGQSHAHKKRAEKRREKRKNEPAGNSEDRVIREAIKPAAVLKAEFDGGRLDASRGVYTGNRGGRKVLGTQRDIQREYDVQELVDMGFEHVTWDGTTARPIVINEDLVIGVLAGRPRKADFKQDMEGIHSLLLQKGRQHGLQTRGEEEDDKRGDFPARSRGYTMGMGSGQPVVLNNGEAVNGLLTELVQDQRIIRLNGYQNVSTMHNNITKEDSERGRNFKKSAFTTIAFNFGGKVRCWKHQDQQNLPLGWCAITALGRFDPTQSARLILWELKLVIDFPPGSTILIPSAVITHSNTRIAEGDERTSITQYTAGAIFRWVDAGCKTDKALKAHDVDAWKEHERKKGAPVSERLGIFSRVNEVLSKAAN</sequence>
<feature type="region of interest" description="Disordered" evidence="1">
    <location>
        <begin position="105"/>
        <end position="157"/>
    </location>
</feature>
<dbReference type="AlphaFoldDB" id="A0AAW0BEB7"/>
<dbReference type="Gene3D" id="3.60.130.30">
    <property type="match status" value="1"/>
</dbReference>
<protein>
    <submittedName>
        <fullName evidence="2">Uncharacterized protein</fullName>
    </submittedName>
</protein>
<name>A0AAW0BEB7_9AGAR</name>
<feature type="region of interest" description="Disordered" evidence="1">
    <location>
        <begin position="263"/>
        <end position="282"/>
    </location>
</feature>
<feature type="compositionally biased region" description="Basic residues" evidence="1">
    <location>
        <begin position="132"/>
        <end position="145"/>
    </location>
</feature>
<keyword evidence="3" id="KW-1185">Reference proteome</keyword>
<feature type="compositionally biased region" description="Basic and acidic residues" evidence="1">
    <location>
        <begin position="17"/>
        <end position="26"/>
    </location>
</feature>
<organism evidence="2 3">
    <name type="scientific">Paramarasmius palmivorus</name>
    <dbReference type="NCBI Taxonomy" id="297713"/>
    <lineage>
        <taxon>Eukaryota</taxon>
        <taxon>Fungi</taxon>
        <taxon>Dikarya</taxon>
        <taxon>Basidiomycota</taxon>
        <taxon>Agaricomycotina</taxon>
        <taxon>Agaricomycetes</taxon>
        <taxon>Agaricomycetidae</taxon>
        <taxon>Agaricales</taxon>
        <taxon>Marasmiineae</taxon>
        <taxon>Marasmiaceae</taxon>
        <taxon>Paramarasmius</taxon>
    </lineage>
</organism>
<evidence type="ECO:0000313" key="2">
    <source>
        <dbReference type="EMBL" id="KAK7024474.1"/>
    </source>
</evidence>
<feature type="region of interest" description="Disordered" evidence="1">
    <location>
        <begin position="1"/>
        <end position="59"/>
    </location>
</feature>
<dbReference type="Proteomes" id="UP001383192">
    <property type="component" value="Unassembled WGS sequence"/>
</dbReference>
<reference evidence="2 3" key="1">
    <citation type="submission" date="2024-01" db="EMBL/GenBank/DDBJ databases">
        <title>A draft genome for a cacao thread blight-causing isolate of Paramarasmius palmivorus.</title>
        <authorList>
            <person name="Baruah I.K."/>
            <person name="Bukari Y."/>
            <person name="Amoako-Attah I."/>
            <person name="Meinhardt L.W."/>
            <person name="Bailey B.A."/>
            <person name="Cohen S.P."/>
        </authorList>
    </citation>
    <scope>NUCLEOTIDE SEQUENCE [LARGE SCALE GENOMIC DNA]</scope>
    <source>
        <strain evidence="2 3">GH-12</strain>
    </source>
</reference>
<gene>
    <name evidence="2" type="ORF">VNI00_016271</name>
</gene>
<dbReference type="EMBL" id="JAYKXP010000123">
    <property type="protein sequence ID" value="KAK7024474.1"/>
    <property type="molecule type" value="Genomic_DNA"/>
</dbReference>
<evidence type="ECO:0000313" key="3">
    <source>
        <dbReference type="Proteomes" id="UP001383192"/>
    </source>
</evidence>
<feature type="compositionally biased region" description="Basic residues" evidence="1">
    <location>
        <begin position="27"/>
        <end position="37"/>
    </location>
</feature>
<proteinExistence type="predicted"/>
<feature type="compositionally biased region" description="Polar residues" evidence="1">
    <location>
        <begin position="105"/>
        <end position="131"/>
    </location>
</feature>
<accession>A0AAW0BEB7</accession>
<feature type="compositionally biased region" description="Basic and acidic residues" evidence="1">
    <location>
        <begin position="146"/>
        <end position="157"/>
    </location>
</feature>
<evidence type="ECO:0000256" key="1">
    <source>
        <dbReference type="SAM" id="MobiDB-lite"/>
    </source>
</evidence>